<accession>A0A8S1CZ39</accession>
<organism evidence="1 2">
    <name type="scientific">Cloeon dipterum</name>
    <dbReference type="NCBI Taxonomy" id="197152"/>
    <lineage>
        <taxon>Eukaryota</taxon>
        <taxon>Metazoa</taxon>
        <taxon>Ecdysozoa</taxon>
        <taxon>Arthropoda</taxon>
        <taxon>Hexapoda</taxon>
        <taxon>Insecta</taxon>
        <taxon>Pterygota</taxon>
        <taxon>Palaeoptera</taxon>
        <taxon>Ephemeroptera</taxon>
        <taxon>Pisciforma</taxon>
        <taxon>Baetidae</taxon>
        <taxon>Cloeon</taxon>
    </lineage>
</organism>
<comment type="caution">
    <text evidence="1">The sequence shown here is derived from an EMBL/GenBank/DDBJ whole genome shotgun (WGS) entry which is preliminary data.</text>
</comment>
<sequence length="78" mass="8480">MEVLSARPQVILRRAPPSSQFAIAPHPPPVQSNKRALCSARHKERVAGRVQYVSSAKGGLGQDYVKGNLANWLFSAPD</sequence>
<dbReference type="Proteomes" id="UP000494165">
    <property type="component" value="Unassembled WGS sequence"/>
</dbReference>
<proteinExistence type="predicted"/>
<protein>
    <submittedName>
        <fullName evidence="1">Uncharacterized protein</fullName>
    </submittedName>
</protein>
<name>A0A8S1CZ39_9INSE</name>
<dbReference type="EMBL" id="CADEPI010000084">
    <property type="protein sequence ID" value="CAB3373303.1"/>
    <property type="molecule type" value="Genomic_DNA"/>
</dbReference>
<dbReference type="AlphaFoldDB" id="A0A8S1CZ39"/>
<evidence type="ECO:0000313" key="2">
    <source>
        <dbReference type="Proteomes" id="UP000494165"/>
    </source>
</evidence>
<reference evidence="1 2" key="1">
    <citation type="submission" date="2020-04" db="EMBL/GenBank/DDBJ databases">
        <authorList>
            <person name="Alioto T."/>
            <person name="Alioto T."/>
            <person name="Gomez Garrido J."/>
        </authorList>
    </citation>
    <scope>NUCLEOTIDE SEQUENCE [LARGE SCALE GENOMIC DNA]</scope>
</reference>
<evidence type="ECO:0000313" key="1">
    <source>
        <dbReference type="EMBL" id="CAB3373303.1"/>
    </source>
</evidence>
<gene>
    <name evidence="1" type="ORF">CLODIP_2_CD13236</name>
</gene>
<keyword evidence="2" id="KW-1185">Reference proteome</keyword>